<dbReference type="InterPro" id="IPR001789">
    <property type="entry name" value="Sig_transdc_resp-reg_receiver"/>
</dbReference>
<accession>A0A542UCM3</accession>
<dbReference type="GO" id="GO:0003677">
    <property type="term" value="F:DNA binding"/>
    <property type="evidence" value="ECO:0007669"/>
    <property type="project" value="UniProtKB-KW"/>
</dbReference>
<comment type="caution">
    <text evidence="7">The sequence shown here is derived from an EMBL/GenBank/DDBJ whole genome shotgun (WGS) entry which is preliminary data.</text>
</comment>
<dbReference type="GO" id="GO:0006355">
    <property type="term" value="P:regulation of DNA-templated transcription"/>
    <property type="evidence" value="ECO:0007669"/>
    <property type="project" value="InterPro"/>
</dbReference>
<dbReference type="SUPFAM" id="SSF46894">
    <property type="entry name" value="C-terminal effector domain of the bipartite response regulators"/>
    <property type="match status" value="1"/>
</dbReference>
<dbReference type="SMART" id="SM00448">
    <property type="entry name" value="REC"/>
    <property type="match status" value="1"/>
</dbReference>
<dbReference type="Pfam" id="PF00072">
    <property type="entry name" value="Response_reg"/>
    <property type="match status" value="1"/>
</dbReference>
<feature type="region of interest" description="Disordered" evidence="4">
    <location>
        <begin position="240"/>
        <end position="278"/>
    </location>
</feature>
<dbReference type="CDD" id="cd06170">
    <property type="entry name" value="LuxR_C_like"/>
    <property type="match status" value="1"/>
</dbReference>
<evidence type="ECO:0000259" key="5">
    <source>
        <dbReference type="PROSITE" id="PS50043"/>
    </source>
</evidence>
<dbReference type="SMART" id="SM00421">
    <property type="entry name" value="HTH_LUXR"/>
    <property type="match status" value="1"/>
</dbReference>
<gene>
    <name evidence="7" type="ORF">FB563_1735</name>
</gene>
<name>A0A542UCM3_9ACTN</name>
<evidence type="ECO:0000256" key="4">
    <source>
        <dbReference type="SAM" id="MobiDB-lite"/>
    </source>
</evidence>
<dbReference type="PROSITE" id="PS50110">
    <property type="entry name" value="RESPONSE_REGULATORY"/>
    <property type="match status" value="1"/>
</dbReference>
<keyword evidence="1 3" id="KW-0597">Phosphoprotein</keyword>
<feature type="compositionally biased region" description="Basic and acidic residues" evidence="4">
    <location>
        <begin position="269"/>
        <end position="278"/>
    </location>
</feature>
<dbReference type="InterPro" id="IPR039420">
    <property type="entry name" value="WalR-like"/>
</dbReference>
<feature type="domain" description="HTH luxR-type" evidence="5">
    <location>
        <begin position="178"/>
        <end position="243"/>
    </location>
</feature>
<dbReference type="InterPro" id="IPR000792">
    <property type="entry name" value="Tscrpt_reg_LuxR_C"/>
</dbReference>
<evidence type="ECO:0000313" key="7">
    <source>
        <dbReference type="EMBL" id="TQK96786.1"/>
    </source>
</evidence>
<feature type="modified residue" description="4-aspartylphosphate" evidence="3">
    <location>
        <position position="91"/>
    </location>
</feature>
<dbReference type="EMBL" id="VFNX01000001">
    <property type="protein sequence ID" value="TQK96786.1"/>
    <property type="molecule type" value="Genomic_DNA"/>
</dbReference>
<sequence length="278" mass="30105">MGICRATGEGTSALRFAADAGGTGSVITRLVRAPMSDACTRLVVVDDHNLFRTGLVSLLTSVPTFVVEEGSTGAEAVALCRLLRPDVLIMDIEMPGSDPHELLVDILTYSPNTKVIILSMHDDGARIRELIADGVSGFLHKSVDYPALRTAIDCVLMNSDQLVLHLPQKSLLANDWTEAKPSGPMSTRELEVLSMLAEGMSNAELAKRLFISVSTVKRHLTNIYRKLGAVSRVDALRRAQAAGMLPARPPDERSSTSGSPPPPRQGRSRPPDRWRETS</sequence>
<dbReference type="CDD" id="cd17535">
    <property type="entry name" value="REC_NarL-like"/>
    <property type="match status" value="1"/>
</dbReference>
<dbReference type="GO" id="GO:0000160">
    <property type="term" value="P:phosphorelay signal transduction system"/>
    <property type="evidence" value="ECO:0007669"/>
    <property type="project" value="InterPro"/>
</dbReference>
<evidence type="ECO:0000256" key="1">
    <source>
        <dbReference type="ARBA" id="ARBA00022553"/>
    </source>
</evidence>
<feature type="domain" description="Response regulatory" evidence="6">
    <location>
        <begin position="41"/>
        <end position="156"/>
    </location>
</feature>
<dbReference type="Pfam" id="PF00196">
    <property type="entry name" value="GerE"/>
    <property type="match status" value="1"/>
</dbReference>
<dbReference type="Proteomes" id="UP000318103">
    <property type="component" value="Unassembled WGS sequence"/>
</dbReference>
<proteinExistence type="predicted"/>
<dbReference type="AlphaFoldDB" id="A0A542UCM3"/>
<organism evidence="7 8">
    <name type="scientific">Streptomyces puniciscabiei</name>
    <dbReference type="NCBI Taxonomy" id="164348"/>
    <lineage>
        <taxon>Bacteria</taxon>
        <taxon>Bacillati</taxon>
        <taxon>Actinomycetota</taxon>
        <taxon>Actinomycetes</taxon>
        <taxon>Kitasatosporales</taxon>
        <taxon>Streptomycetaceae</taxon>
        <taxon>Streptomyces</taxon>
    </lineage>
</organism>
<evidence type="ECO:0000259" key="6">
    <source>
        <dbReference type="PROSITE" id="PS50110"/>
    </source>
</evidence>
<dbReference type="InterPro" id="IPR058245">
    <property type="entry name" value="NreC/VraR/RcsB-like_REC"/>
</dbReference>
<dbReference type="PRINTS" id="PR00038">
    <property type="entry name" value="HTHLUXR"/>
</dbReference>
<dbReference type="Gene3D" id="1.10.10.10">
    <property type="entry name" value="Winged helix-like DNA-binding domain superfamily/Winged helix DNA-binding domain"/>
    <property type="match status" value="1"/>
</dbReference>
<dbReference type="SUPFAM" id="SSF52172">
    <property type="entry name" value="CheY-like"/>
    <property type="match status" value="1"/>
</dbReference>
<evidence type="ECO:0000256" key="2">
    <source>
        <dbReference type="ARBA" id="ARBA00023125"/>
    </source>
</evidence>
<dbReference type="PANTHER" id="PTHR43214:SF43">
    <property type="entry name" value="TWO-COMPONENT RESPONSE REGULATOR"/>
    <property type="match status" value="1"/>
</dbReference>
<dbReference type="InterPro" id="IPR011006">
    <property type="entry name" value="CheY-like_superfamily"/>
</dbReference>
<dbReference type="InterPro" id="IPR036388">
    <property type="entry name" value="WH-like_DNA-bd_sf"/>
</dbReference>
<protein>
    <submittedName>
        <fullName evidence="7">LuxR family two component transcriptional regulator</fullName>
    </submittedName>
</protein>
<evidence type="ECO:0000313" key="8">
    <source>
        <dbReference type="Proteomes" id="UP000318103"/>
    </source>
</evidence>
<keyword evidence="8" id="KW-1185">Reference proteome</keyword>
<dbReference type="PANTHER" id="PTHR43214">
    <property type="entry name" value="TWO-COMPONENT RESPONSE REGULATOR"/>
    <property type="match status" value="1"/>
</dbReference>
<dbReference type="Gene3D" id="3.40.50.2300">
    <property type="match status" value="1"/>
</dbReference>
<evidence type="ECO:0000256" key="3">
    <source>
        <dbReference type="PROSITE-ProRule" id="PRU00169"/>
    </source>
</evidence>
<reference evidence="7 8" key="1">
    <citation type="submission" date="2019-06" db="EMBL/GenBank/DDBJ databases">
        <title>Sequencing the genomes of 1000 actinobacteria strains.</title>
        <authorList>
            <person name="Klenk H.-P."/>
        </authorList>
    </citation>
    <scope>NUCLEOTIDE SEQUENCE [LARGE SCALE GENOMIC DNA]</scope>
    <source>
        <strain evidence="7 8">DSM 41929</strain>
    </source>
</reference>
<dbReference type="PROSITE" id="PS50043">
    <property type="entry name" value="HTH_LUXR_2"/>
    <property type="match status" value="1"/>
</dbReference>
<keyword evidence="2" id="KW-0238">DNA-binding</keyword>
<dbReference type="InterPro" id="IPR016032">
    <property type="entry name" value="Sig_transdc_resp-reg_C-effctor"/>
</dbReference>